<dbReference type="GO" id="GO:0006729">
    <property type="term" value="P:tetrahydrobiopterin biosynthetic process"/>
    <property type="evidence" value="ECO:0007669"/>
    <property type="project" value="InterPro"/>
</dbReference>
<comment type="similarity">
    <text evidence="2">Belongs to the pterin-4-alpha-carbinolamine dehydratase family.</text>
</comment>
<comment type="caution">
    <text evidence="7">The sequence shown here is derived from an EMBL/GenBank/DDBJ whole genome shotgun (WGS) entry which is preliminary data.</text>
</comment>
<dbReference type="Pfam" id="PF01329">
    <property type="entry name" value="Pterin_4a"/>
    <property type="match status" value="1"/>
</dbReference>
<dbReference type="OrthoDB" id="15077at2"/>
<evidence type="ECO:0000256" key="4">
    <source>
        <dbReference type="ARBA" id="ARBA00021735"/>
    </source>
</evidence>
<dbReference type="GO" id="GO:0008124">
    <property type="term" value="F:4-alpha-hydroxytetrahydrobiopterin dehydratase activity"/>
    <property type="evidence" value="ECO:0007669"/>
    <property type="project" value="UniProtKB-EC"/>
</dbReference>
<evidence type="ECO:0000313" key="8">
    <source>
        <dbReference type="Proteomes" id="UP000320857"/>
    </source>
</evidence>
<organism evidence="7 8">
    <name type="scientific">Streptomyces alkaliterrae</name>
    <dbReference type="NCBI Taxonomy" id="2213162"/>
    <lineage>
        <taxon>Bacteria</taxon>
        <taxon>Bacillati</taxon>
        <taxon>Actinomycetota</taxon>
        <taxon>Actinomycetes</taxon>
        <taxon>Kitasatosporales</taxon>
        <taxon>Streptomycetaceae</taxon>
        <taxon>Streptomyces</taxon>
    </lineage>
</organism>
<keyword evidence="5" id="KW-0456">Lyase</keyword>
<evidence type="ECO:0000256" key="2">
    <source>
        <dbReference type="ARBA" id="ARBA00006472"/>
    </source>
</evidence>
<dbReference type="EMBL" id="VJYK02000264">
    <property type="protein sequence ID" value="MQS04274.1"/>
    <property type="molecule type" value="Genomic_DNA"/>
</dbReference>
<evidence type="ECO:0000256" key="5">
    <source>
        <dbReference type="ARBA" id="ARBA00023239"/>
    </source>
</evidence>
<sequence length="101" mass="10759">MPTPLSSEDLDRAVAQLPGWRVAEKGLTASYRVDRTLVPSLYVAVAAAEDAADHHAEITILYGTVSFVLNTHSEGGAVTEKDTDMAARINEIAADHQATPV</sequence>
<dbReference type="InterPro" id="IPR001533">
    <property type="entry name" value="Pterin_deHydtase"/>
</dbReference>
<protein>
    <recommendedName>
        <fullName evidence="4">Putative pterin-4-alpha-carbinolamine dehydratase</fullName>
        <ecNumber evidence="3">4.2.1.96</ecNumber>
    </recommendedName>
</protein>
<dbReference type="RefSeq" id="WP_143650080.1">
    <property type="nucleotide sequence ID" value="NZ_JABJXA010000082.1"/>
</dbReference>
<dbReference type="EMBL" id="JABJXA010000082">
    <property type="protein sequence ID" value="MBB1260146.1"/>
    <property type="molecule type" value="Genomic_DNA"/>
</dbReference>
<comment type="catalytic activity">
    <reaction evidence="1">
        <text>(4aS,6R)-4a-hydroxy-L-erythro-5,6,7,8-tetrahydrobiopterin = (6R)-L-erythro-6,7-dihydrobiopterin + H2O</text>
        <dbReference type="Rhea" id="RHEA:11920"/>
        <dbReference type="ChEBI" id="CHEBI:15377"/>
        <dbReference type="ChEBI" id="CHEBI:15642"/>
        <dbReference type="ChEBI" id="CHEBI:43120"/>
        <dbReference type="EC" id="4.2.1.96"/>
    </reaction>
</comment>
<dbReference type="AlphaFoldDB" id="A0A5P0YVF7"/>
<accession>A0A5P0YVF7</accession>
<name>A0A5P0YVF7_9ACTN</name>
<reference evidence="6" key="3">
    <citation type="journal article" name="Syst. Appl. Microbiol.">
        <title>Streptomyces alkaliterrae sp. nov., isolated from an alkaline soil, and emended descriptions of Streptomyces alkaliphilus, Streptomyces calidiresistens and Streptomyces durbertensis.</title>
        <authorList>
            <person name="Swiecimska M."/>
            <person name="Golinska P."/>
            <person name="Nouioui I."/>
            <person name="Wypij M."/>
            <person name="Rai M."/>
            <person name="Sangal V."/>
            <person name="Goodfellow M."/>
        </authorList>
    </citation>
    <scope>NUCLEOTIDE SEQUENCE</scope>
    <source>
        <strain evidence="6">OF8</strain>
    </source>
</reference>
<evidence type="ECO:0000256" key="1">
    <source>
        <dbReference type="ARBA" id="ARBA00001554"/>
    </source>
</evidence>
<reference evidence="7 8" key="1">
    <citation type="submission" date="2019-10" db="EMBL/GenBank/DDBJ databases">
        <title>Streptomyces sp. nov., a novel actinobacterium isolated from alkaline environment.</title>
        <authorList>
            <person name="Golinska P."/>
        </authorList>
    </citation>
    <scope>NUCLEOTIDE SEQUENCE [LARGE SCALE GENOMIC DNA]</scope>
    <source>
        <strain evidence="7 8">OF1</strain>
    </source>
</reference>
<dbReference type="InterPro" id="IPR036428">
    <property type="entry name" value="PCD_sf"/>
</dbReference>
<reference evidence="9" key="2">
    <citation type="submission" date="2020-05" db="EMBL/GenBank/DDBJ databases">
        <title>Classification of alakaliphilic streptomycetes isolated from an alkaline soil next to Lonar Crater, India and a proposal for the recognition of Streptomyces alkaliterrae sp. nov.</title>
        <authorList>
            <person name="Golinska P."/>
        </authorList>
    </citation>
    <scope>NUCLEOTIDE SEQUENCE [LARGE SCALE GENOMIC DNA]</scope>
    <source>
        <strain evidence="9">OF8</strain>
    </source>
</reference>
<keyword evidence="8" id="KW-1185">Reference proteome</keyword>
<evidence type="ECO:0000256" key="3">
    <source>
        <dbReference type="ARBA" id="ARBA00013252"/>
    </source>
</evidence>
<dbReference type="Gene3D" id="3.30.1360.20">
    <property type="entry name" value="Transcriptional coactivator/pterin dehydratase"/>
    <property type="match status" value="1"/>
</dbReference>
<evidence type="ECO:0000313" key="9">
    <source>
        <dbReference type="Proteomes" id="UP000517765"/>
    </source>
</evidence>
<gene>
    <name evidence="7" type="ORF">FNX44_020840</name>
    <name evidence="6" type="ORF">H3147_15075</name>
</gene>
<evidence type="ECO:0000313" key="7">
    <source>
        <dbReference type="EMBL" id="MQS04274.1"/>
    </source>
</evidence>
<dbReference type="Proteomes" id="UP000517765">
    <property type="component" value="Unassembled WGS sequence"/>
</dbReference>
<proteinExistence type="inferred from homology"/>
<dbReference type="SUPFAM" id="SSF55248">
    <property type="entry name" value="PCD-like"/>
    <property type="match status" value="1"/>
</dbReference>
<evidence type="ECO:0000313" key="6">
    <source>
        <dbReference type="EMBL" id="MBB1260146.1"/>
    </source>
</evidence>
<dbReference type="Proteomes" id="UP000320857">
    <property type="component" value="Unassembled WGS sequence"/>
</dbReference>
<dbReference type="EC" id="4.2.1.96" evidence="3"/>